<evidence type="ECO:0000313" key="2">
    <source>
        <dbReference type="Proteomes" id="UP000595437"/>
    </source>
</evidence>
<dbReference type="Gene3D" id="2.60.120.200">
    <property type="match status" value="1"/>
</dbReference>
<protein>
    <submittedName>
        <fullName evidence="1">Neurexin3like</fullName>
    </submittedName>
</protein>
<accession>A0A7T8K0R6</accession>
<name>A0A7T8K0R6_CALRO</name>
<dbReference type="AlphaFoldDB" id="A0A7T8K0R6"/>
<dbReference type="EMBL" id="CP045899">
    <property type="protein sequence ID" value="QQP41499.1"/>
    <property type="molecule type" value="Genomic_DNA"/>
</dbReference>
<dbReference type="SUPFAM" id="SSF49899">
    <property type="entry name" value="Concanavalin A-like lectins/glucanases"/>
    <property type="match status" value="1"/>
</dbReference>
<organism evidence="1 2">
    <name type="scientific">Caligus rogercresseyi</name>
    <name type="common">Sea louse</name>
    <dbReference type="NCBI Taxonomy" id="217165"/>
    <lineage>
        <taxon>Eukaryota</taxon>
        <taxon>Metazoa</taxon>
        <taxon>Ecdysozoa</taxon>
        <taxon>Arthropoda</taxon>
        <taxon>Crustacea</taxon>
        <taxon>Multicrustacea</taxon>
        <taxon>Hexanauplia</taxon>
        <taxon>Copepoda</taxon>
        <taxon>Siphonostomatoida</taxon>
        <taxon>Caligidae</taxon>
        <taxon>Caligus</taxon>
    </lineage>
</organism>
<proteinExistence type="predicted"/>
<feature type="non-terminal residue" evidence="1">
    <location>
        <position position="56"/>
    </location>
</feature>
<dbReference type="OrthoDB" id="6275838at2759"/>
<reference evidence="2" key="1">
    <citation type="submission" date="2021-01" db="EMBL/GenBank/DDBJ databases">
        <title>Caligus Genome Assembly.</title>
        <authorList>
            <person name="Gallardo-Escarate C."/>
        </authorList>
    </citation>
    <scope>NUCLEOTIDE SEQUENCE [LARGE SCALE GENOMIC DNA]</scope>
</reference>
<gene>
    <name evidence="1" type="ORF">FKW44_015900</name>
</gene>
<evidence type="ECO:0000313" key="1">
    <source>
        <dbReference type="EMBL" id="QQP41499.1"/>
    </source>
</evidence>
<sequence>MDSLHNSVSFTVQNTYIGLPQMKAYNSINIRFRFRTFEQNGLIMYNAGKASDFIAI</sequence>
<dbReference type="Proteomes" id="UP000595437">
    <property type="component" value="Chromosome 10"/>
</dbReference>
<keyword evidence="2" id="KW-1185">Reference proteome</keyword>
<dbReference type="InterPro" id="IPR013320">
    <property type="entry name" value="ConA-like_dom_sf"/>
</dbReference>